<organism evidence="2 3">
    <name type="scientific">Natronobacterium texcoconense</name>
    <dbReference type="NCBI Taxonomy" id="1095778"/>
    <lineage>
        <taxon>Archaea</taxon>
        <taxon>Methanobacteriati</taxon>
        <taxon>Methanobacteriota</taxon>
        <taxon>Stenosarchaea group</taxon>
        <taxon>Halobacteria</taxon>
        <taxon>Halobacteriales</taxon>
        <taxon>Natrialbaceae</taxon>
        <taxon>Natronobacterium</taxon>
    </lineage>
</organism>
<dbReference type="AlphaFoldDB" id="A0A1H1FWU1"/>
<accession>A0A1H1FWU1</accession>
<dbReference type="RefSeq" id="WP_090381377.1">
    <property type="nucleotide sequence ID" value="NZ_FNLC01000002.1"/>
</dbReference>
<evidence type="ECO:0000259" key="1">
    <source>
        <dbReference type="PROSITE" id="PS51677"/>
    </source>
</evidence>
<dbReference type="Gene3D" id="3.20.20.370">
    <property type="entry name" value="Glycoside hydrolase/deacetylase"/>
    <property type="match status" value="1"/>
</dbReference>
<dbReference type="Pfam" id="PF01522">
    <property type="entry name" value="Polysacc_deac_1"/>
    <property type="match status" value="1"/>
</dbReference>
<dbReference type="EMBL" id="FNLC01000002">
    <property type="protein sequence ID" value="SDR05148.1"/>
    <property type="molecule type" value="Genomic_DNA"/>
</dbReference>
<dbReference type="OrthoDB" id="10436at2157"/>
<dbReference type="GO" id="GO:0016810">
    <property type="term" value="F:hydrolase activity, acting on carbon-nitrogen (but not peptide) bonds"/>
    <property type="evidence" value="ECO:0007669"/>
    <property type="project" value="InterPro"/>
</dbReference>
<dbReference type="PANTHER" id="PTHR47561">
    <property type="entry name" value="POLYSACCHARIDE DEACETYLASE FAMILY PROTEIN (AFU_ORTHOLOGUE AFUA_6G05030)"/>
    <property type="match status" value="1"/>
</dbReference>
<gene>
    <name evidence="2" type="ORF">SAMN04489842_2141</name>
</gene>
<dbReference type="InterPro" id="IPR037950">
    <property type="entry name" value="PgdA-like"/>
</dbReference>
<protein>
    <submittedName>
        <fullName evidence="2">Peptidoglycan/xylan/chitin deacetylase, PgdA/CDA1 family</fullName>
    </submittedName>
</protein>
<dbReference type="CDD" id="cd10938">
    <property type="entry name" value="CE4_HpPgdA_like"/>
    <property type="match status" value="1"/>
</dbReference>
<dbReference type="GO" id="GO:0005975">
    <property type="term" value="P:carbohydrate metabolic process"/>
    <property type="evidence" value="ECO:0007669"/>
    <property type="project" value="InterPro"/>
</dbReference>
<dbReference type="STRING" id="1095778.SAMN04489842_2141"/>
<dbReference type="InterPro" id="IPR011330">
    <property type="entry name" value="Glyco_hydro/deAcase_b/a-brl"/>
</dbReference>
<sequence>MGTVDVAIGVDADCVAGWLGSYGGEDSPADLSRGLAAGSEGIPRMLALFDDQDIETSWYVPGHTIETFRNEIEAVAADGHELGVHGYSHENPTDLSREQEDEILEVSIDLIEDVTGSEPVGHRASWWEFSENTPELVQKHGFDYDSSLMERMFEPGWMREGDSWEKIDYDKNPETWMEPYQYGEETDVVEIPISWYRDDIPPMLFIKQPIYHAGYKDPEMMYEQYYKRQFDYLYNRRGAGVYTFTIHPDIHGLPHMIPLFEEFIQYVQGHENAQFVTLETVAEKYREDPSVYETESDYV</sequence>
<dbReference type="PANTHER" id="PTHR47561:SF1">
    <property type="entry name" value="POLYSACCHARIDE DEACETYLASE FAMILY PROTEIN (AFU_ORTHOLOGUE AFUA_6G05030)"/>
    <property type="match status" value="1"/>
</dbReference>
<dbReference type="Proteomes" id="UP000198848">
    <property type="component" value="Unassembled WGS sequence"/>
</dbReference>
<feature type="domain" description="NodB homology" evidence="1">
    <location>
        <begin position="28"/>
        <end position="235"/>
    </location>
</feature>
<name>A0A1H1FWU1_NATTX</name>
<reference evidence="3" key="1">
    <citation type="submission" date="2016-10" db="EMBL/GenBank/DDBJ databases">
        <authorList>
            <person name="Varghese N."/>
            <person name="Submissions S."/>
        </authorList>
    </citation>
    <scope>NUCLEOTIDE SEQUENCE [LARGE SCALE GENOMIC DNA]</scope>
    <source>
        <strain evidence="3">DSM 24767</strain>
    </source>
</reference>
<keyword evidence="3" id="KW-1185">Reference proteome</keyword>
<proteinExistence type="predicted"/>
<dbReference type="InterPro" id="IPR002509">
    <property type="entry name" value="NODB_dom"/>
</dbReference>
<dbReference type="PROSITE" id="PS51677">
    <property type="entry name" value="NODB"/>
    <property type="match status" value="1"/>
</dbReference>
<evidence type="ECO:0000313" key="3">
    <source>
        <dbReference type="Proteomes" id="UP000198848"/>
    </source>
</evidence>
<evidence type="ECO:0000313" key="2">
    <source>
        <dbReference type="EMBL" id="SDR05148.1"/>
    </source>
</evidence>
<dbReference type="SUPFAM" id="SSF88713">
    <property type="entry name" value="Glycoside hydrolase/deacetylase"/>
    <property type="match status" value="1"/>
</dbReference>